<dbReference type="Pfam" id="PF13886">
    <property type="entry name" value="TM7S3_TM198"/>
    <property type="match status" value="1"/>
</dbReference>
<feature type="domain" description="TM7S3/TM198-like" evidence="8">
    <location>
        <begin position="40"/>
        <end position="234"/>
    </location>
</feature>
<feature type="transmembrane region" description="Helical" evidence="7">
    <location>
        <begin position="97"/>
        <end position="118"/>
    </location>
</feature>
<feature type="transmembrane region" description="Helical" evidence="7">
    <location>
        <begin position="60"/>
        <end position="77"/>
    </location>
</feature>
<proteinExistence type="inferred from homology"/>
<evidence type="ECO:0000259" key="8">
    <source>
        <dbReference type="Pfam" id="PF13886"/>
    </source>
</evidence>
<keyword evidence="4 7" id="KW-1133">Transmembrane helix</keyword>
<keyword evidence="3 7" id="KW-0812">Transmembrane</keyword>
<dbReference type="Ensembl" id="ENSAMXT00000032076.1">
    <property type="protein sequence ID" value="ENSAMXP00000051755.1"/>
    <property type="gene ID" value="ENSAMXG00000033674.1"/>
</dbReference>
<evidence type="ECO:0000256" key="3">
    <source>
        <dbReference type="ARBA" id="ARBA00022692"/>
    </source>
</evidence>
<dbReference type="Bgee" id="ENSAMXG00000033674">
    <property type="expression patterns" value="Expressed in heart and 9 other cell types or tissues"/>
</dbReference>
<comment type="similarity">
    <text evidence="2">Belongs to the TMEM198 family.</text>
</comment>
<dbReference type="GeneTree" id="ENSGT00390000016940"/>
<dbReference type="InterPro" id="IPR040236">
    <property type="entry name" value="TMEM198"/>
</dbReference>
<dbReference type="PANTHER" id="PTHR31247">
    <property type="entry name" value="TRANSMEMBRANE PROTEIN 198 FAMILY MEMBER"/>
    <property type="match status" value="1"/>
</dbReference>
<sequence length="341" mass="37253">MADPSMLVMEGLNSTPVTEMTDSCLLEIRTKFEVIPSVACCMCFMLGVIYCFFGYRCFKMVMFLSGLVFGTGVGYLLCLREQIQDSPLDAETRAGISLGIGLLGALVTVLVRCVGLFLTGLQLGLLLSVIALVAAGQYYPVFSPVWVPAGSVLGTSMFFAVLTLCWQKTMTIVSTATLGAAIVATCMDYCVEAQMVALRAYVGLRGDQQGVMCWYSWAVVGMWPAAAALGILVQRRYTARGLSHSEVIVSGKQRQVQLMRIREKDARRRPDGTYRRRPPPLKRYAGDVLAPSYLASLRERQMSTGSSMSSLSTVHHTMIDFDYETGSMVPLTTSSSAVLRV</sequence>
<evidence type="ECO:0000256" key="5">
    <source>
        <dbReference type="ARBA" id="ARBA00023136"/>
    </source>
</evidence>
<dbReference type="STRING" id="7994.ENSAMXP00000051755"/>
<accession>A0A3B1KCG3</accession>
<dbReference type="Proteomes" id="UP000018467">
    <property type="component" value="Unassembled WGS sequence"/>
</dbReference>
<feature type="transmembrane region" description="Helical" evidence="7">
    <location>
        <begin position="34"/>
        <end position="53"/>
    </location>
</feature>
<evidence type="ECO:0000256" key="2">
    <source>
        <dbReference type="ARBA" id="ARBA00006244"/>
    </source>
</evidence>
<feature type="transmembrane region" description="Helical" evidence="7">
    <location>
        <begin position="145"/>
        <end position="166"/>
    </location>
</feature>
<evidence type="ECO:0000256" key="7">
    <source>
        <dbReference type="SAM" id="Phobius"/>
    </source>
</evidence>
<reference evidence="9" key="4">
    <citation type="submission" date="2025-09" db="UniProtKB">
        <authorList>
            <consortium name="Ensembl"/>
        </authorList>
    </citation>
    <scope>IDENTIFICATION</scope>
</reference>
<organism evidence="9 10">
    <name type="scientific">Astyanax mexicanus</name>
    <name type="common">Blind cave fish</name>
    <name type="synonym">Astyanax fasciatus mexicanus</name>
    <dbReference type="NCBI Taxonomy" id="7994"/>
    <lineage>
        <taxon>Eukaryota</taxon>
        <taxon>Metazoa</taxon>
        <taxon>Chordata</taxon>
        <taxon>Craniata</taxon>
        <taxon>Vertebrata</taxon>
        <taxon>Euteleostomi</taxon>
        <taxon>Actinopterygii</taxon>
        <taxon>Neopterygii</taxon>
        <taxon>Teleostei</taxon>
        <taxon>Ostariophysi</taxon>
        <taxon>Characiformes</taxon>
        <taxon>Characoidei</taxon>
        <taxon>Acestrorhamphidae</taxon>
        <taxon>Acestrorhamphinae</taxon>
        <taxon>Astyanax</taxon>
    </lineage>
</organism>
<reference evidence="10" key="2">
    <citation type="journal article" date="2014" name="Nat. Commun.">
        <title>The cavefish genome reveals candidate genes for eye loss.</title>
        <authorList>
            <person name="McGaugh S.E."/>
            <person name="Gross J.B."/>
            <person name="Aken B."/>
            <person name="Blin M."/>
            <person name="Borowsky R."/>
            <person name="Chalopin D."/>
            <person name="Hinaux H."/>
            <person name="Jeffery W.R."/>
            <person name="Keene A."/>
            <person name="Ma L."/>
            <person name="Minx P."/>
            <person name="Murphy D."/>
            <person name="O'Quin K.E."/>
            <person name="Retaux S."/>
            <person name="Rohner N."/>
            <person name="Searle S.M."/>
            <person name="Stahl B.A."/>
            <person name="Tabin C."/>
            <person name="Volff J.N."/>
            <person name="Yoshizawa M."/>
            <person name="Warren W.C."/>
        </authorList>
    </citation>
    <scope>NUCLEOTIDE SEQUENCE [LARGE SCALE GENOMIC DNA]</scope>
    <source>
        <strain evidence="10">female</strain>
    </source>
</reference>
<evidence type="ECO:0000313" key="9">
    <source>
        <dbReference type="Ensembl" id="ENSAMXP00000051755.1"/>
    </source>
</evidence>
<feature type="transmembrane region" description="Helical" evidence="7">
    <location>
        <begin position="214"/>
        <end position="233"/>
    </location>
</feature>
<evidence type="ECO:0000256" key="4">
    <source>
        <dbReference type="ARBA" id="ARBA00022989"/>
    </source>
</evidence>
<evidence type="ECO:0000313" key="10">
    <source>
        <dbReference type="Proteomes" id="UP000018467"/>
    </source>
</evidence>
<comment type="subcellular location">
    <subcellularLocation>
        <location evidence="1">Membrane</location>
        <topology evidence="1">Multi-pass membrane protein</topology>
    </subcellularLocation>
</comment>
<name>A0A3B1KCG3_ASTMX</name>
<protein>
    <recommendedName>
        <fullName evidence="6">Transmembrane protein 198</fullName>
    </recommendedName>
</protein>
<feature type="transmembrane region" description="Helical" evidence="7">
    <location>
        <begin position="123"/>
        <end position="139"/>
    </location>
</feature>
<keyword evidence="5 7" id="KW-0472">Membrane</keyword>
<feature type="transmembrane region" description="Helical" evidence="7">
    <location>
        <begin position="178"/>
        <end position="202"/>
    </location>
</feature>
<reference evidence="9" key="3">
    <citation type="submission" date="2025-08" db="UniProtKB">
        <authorList>
            <consortium name="Ensembl"/>
        </authorList>
    </citation>
    <scope>IDENTIFICATION</scope>
</reference>
<dbReference type="AlphaFoldDB" id="A0A3B1KCG3"/>
<dbReference type="PANTHER" id="PTHR31247:SF17">
    <property type="entry name" value="DUF4203 DOMAIN-CONTAINING PROTEIN"/>
    <property type="match status" value="1"/>
</dbReference>
<evidence type="ECO:0000256" key="6">
    <source>
        <dbReference type="ARBA" id="ARBA00049737"/>
    </source>
</evidence>
<keyword evidence="10" id="KW-1185">Reference proteome</keyword>
<dbReference type="InParanoid" id="A0A3B1KCG3"/>
<dbReference type="InterPro" id="IPR025256">
    <property type="entry name" value="TM7S3/TM198-like_dom"/>
</dbReference>
<evidence type="ECO:0000256" key="1">
    <source>
        <dbReference type="ARBA" id="ARBA00004141"/>
    </source>
</evidence>
<reference evidence="10" key="1">
    <citation type="submission" date="2013-03" db="EMBL/GenBank/DDBJ databases">
        <authorList>
            <person name="Jeffery W."/>
            <person name="Warren W."/>
            <person name="Wilson R.K."/>
        </authorList>
    </citation>
    <scope>NUCLEOTIDE SEQUENCE</scope>
    <source>
        <strain evidence="10">female</strain>
    </source>
</reference>
<dbReference type="GO" id="GO:0005886">
    <property type="term" value="C:plasma membrane"/>
    <property type="evidence" value="ECO:0007669"/>
    <property type="project" value="TreeGrafter"/>
</dbReference>